<dbReference type="Pfam" id="PF01161">
    <property type="entry name" value="PBP"/>
    <property type="match status" value="1"/>
</dbReference>
<comment type="similarity">
    <text evidence="1">Belongs to the phosphatidylethanolamine-binding protein family.</text>
</comment>
<keyword evidence="2" id="KW-0732">Signal</keyword>
<dbReference type="PANTHER" id="PTHR11362">
    <property type="entry name" value="PHOSPHATIDYLETHANOLAMINE-BINDING PROTEIN"/>
    <property type="match status" value="1"/>
</dbReference>
<dbReference type="EnsemblMetazoa" id="AALFPA23_008685.R11771">
    <property type="protein sequence ID" value="AALFPA23_008685.P11771"/>
    <property type="gene ID" value="AALFPA23_008685"/>
</dbReference>
<reference evidence="3" key="2">
    <citation type="submission" date="2025-05" db="UniProtKB">
        <authorList>
            <consortium name="EnsemblMetazoa"/>
        </authorList>
    </citation>
    <scope>IDENTIFICATION</scope>
    <source>
        <strain evidence="3">Foshan</strain>
    </source>
</reference>
<dbReference type="RefSeq" id="XP_062704989.1">
    <property type="nucleotide sequence ID" value="XM_062849005.1"/>
</dbReference>
<protein>
    <recommendedName>
        <fullName evidence="5">Phosphatidylethanolamine-binding protein</fullName>
    </recommendedName>
</protein>
<feature type="signal peptide" evidence="2">
    <location>
        <begin position="1"/>
        <end position="21"/>
    </location>
</feature>
<sequence>MLRLIAAIASLLAVLLIQIRGSEILNDAHIYRSFASNEIVPDVVDEAPDCWLRVAYKSGREAEGGNRLTPTQTRTVPSLSFNTNERSFYTLLMTDPDTPSRDDPRDREFVHWVVGNIQGNDLDRAETLVEYVGAVPPKGSGMHRFVFLLYEHENRLNFTTEVRLSNRCRNPRRYFSTRNFAQKYGLTNLWAGNFFQAQYDDYVAQLQGQLSECTEYISRSEWPEEWNRVRRLSAP</sequence>
<feature type="chain" id="PRO_5045939211" description="Phosphatidylethanolamine-binding protein" evidence="2">
    <location>
        <begin position="22"/>
        <end position="235"/>
    </location>
</feature>
<dbReference type="SUPFAM" id="SSF49777">
    <property type="entry name" value="PEBP-like"/>
    <property type="match status" value="1"/>
</dbReference>
<evidence type="ECO:0000256" key="1">
    <source>
        <dbReference type="ARBA" id="ARBA00007091"/>
    </source>
</evidence>
<name>A0ABM1YFF6_AEDAL</name>
<dbReference type="Proteomes" id="UP000069940">
    <property type="component" value="Unassembled WGS sequence"/>
</dbReference>
<reference evidence="4" key="1">
    <citation type="journal article" date="2015" name="Proc. Natl. Acad. Sci. U.S.A.">
        <title>Genome sequence of the Asian Tiger mosquito, Aedes albopictus, reveals insights into its biology, genetics, and evolution.</title>
        <authorList>
            <person name="Chen X.G."/>
            <person name="Jiang X."/>
            <person name="Gu J."/>
            <person name="Xu M."/>
            <person name="Wu Y."/>
            <person name="Deng Y."/>
            <person name="Zhang C."/>
            <person name="Bonizzoni M."/>
            <person name="Dermauw W."/>
            <person name="Vontas J."/>
            <person name="Armbruster P."/>
            <person name="Huang X."/>
            <person name="Yang Y."/>
            <person name="Zhang H."/>
            <person name="He W."/>
            <person name="Peng H."/>
            <person name="Liu Y."/>
            <person name="Wu K."/>
            <person name="Chen J."/>
            <person name="Lirakis M."/>
            <person name="Topalis P."/>
            <person name="Van Leeuwen T."/>
            <person name="Hall A.B."/>
            <person name="Jiang X."/>
            <person name="Thorpe C."/>
            <person name="Mueller R.L."/>
            <person name="Sun C."/>
            <person name="Waterhouse R.M."/>
            <person name="Yan G."/>
            <person name="Tu Z.J."/>
            <person name="Fang X."/>
            <person name="James A.A."/>
        </authorList>
    </citation>
    <scope>NUCLEOTIDE SEQUENCE [LARGE SCALE GENOMIC DNA]</scope>
    <source>
        <strain evidence="4">Foshan</strain>
    </source>
</reference>
<dbReference type="PANTHER" id="PTHR11362:SF152">
    <property type="entry name" value="ODORANT-BINDING PROTEIN A5-LIKE PROTEIN"/>
    <property type="match status" value="1"/>
</dbReference>
<dbReference type="GeneID" id="134287343"/>
<organism evidence="3 4">
    <name type="scientific">Aedes albopictus</name>
    <name type="common">Asian tiger mosquito</name>
    <name type="synonym">Stegomyia albopicta</name>
    <dbReference type="NCBI Taxonomy" id="7160"/>
    <lineage>
        <taxon>Eukaryota</taxon>
        <taxon>Metazoa</taxon>
        <taxon>Ecdysozoa</taxon>
        <taxon>Arthropoda</taxon>
        <taxon>Hexapoda</taxon>
        <taxon>Insecta</taxon>
        <taxon>Pterygota</taxon>
        <taxon>Neoptera</taxon>
        <taxon>Endopterygota</taxon>
        <taxon>Diptera</taxon>
        <taxon>Nematocera</taxon>
        <taxon>Culicoidea</taxon>
        <taxon>Culicidae</taxon>
        <taxon>Culicinae</taxon>
        <taxon>Aedini</taxon>
        <taxon>Aedes</taxon>
        <taxon>Stegomyia</taxon>
    </lineage>
</organism>
<evidence type="ECO:0000313" key="3">
    <source>
        <dbReference type="EnsemblMetazoa" id="AALFPA23_008685.P11771"/>
    </source>
</evidence>
<accession>A0ABM1YFF6</accession>
<dbReference type="InterPro" id="IPR036610">
    <property type="entry name" value="PEBP-like_sf"/>
</dbReference>
<evidence type="ECO:0008006" key="5">
    <source>
        <dbReference type="Google" id="ProtNLM"/>
    </source>
</evidence>
<dbReference type="InterPro" id="IPR008914">
    <property type="entry name" value="PEBP"/>
</dbReference>
<dbReference type="Gene3D" id="3.90.280.10">
    <property type="entry name" value="PEBP-like"/>
    <property type="match status" value="1"/>
</dbReference>
<proteinExistence type="inferred from homology"/>
<dbReference type="InterPro" id="IPR035810">
    <property type="entry name" value="PEBP_euk"/>
</dbReference>
<dbReference type="PROSITE" id="PS01220">
    <property type="entry name" value="PBP"/>
    <property type="match status" value="1"/>
</dbReference>
<dbReference type="InterPro" id="IPR001858">
    <property type="entry name" value="Phosphatidylethanolamine-bd_CS"/>
</dbReference>
<keyword evidence="4" id="KW-1185">Reference proteome</keyword>
<evidence type="ECO:0000313" key="4">
    <source>
        <dbReference type="Proteomes" id="UP000069940"/>
    </source>
</evidence>
<evidence type="ECO:0000256" key="2">
    <source>
        <dbReference type="SAM" id="SignalP"/>
    </source>
</evidence>
<dbReference type="CDD" id="cd00866">
    <property type="entry name" value="PEBP_euk"/>
    <property type="match status" value="1"/>
</dbReference>